<keyword evidence="3" id="KW-0808">Transferase</keyword>
<gene>
    <name evidence="3" type="ORF">V6257_07525</name>
</gene>
<dbReference type="InterPro" id="IPR028098">
    <property type="entry name" value="Glyco_trans_4-like_N"/>
</dbReference>
<dbReference type="SUPFAM" id="SSF53756">
    <property type="entry name" value="UDP-Glycosyltransferase/glycogen phosphorylase"/>
    <property type="match status" value="1"/>
</dbReference>
<dbReference type="CDD" id="cd03801">
    <property type="entry name" value="GT4_PimA-like"/>
    <property type="match status" value="1"/>
</dbReference>
<comment type="caution">
    <text evidence="3">The sequence shown here is derived from an EMBL/GenBank/DDBJ whole genome shotgun (WGS) entry which is preliminary data.</text>
</comment>
<name>A0ABU9GZ34_9GAMM</name>
<dbReference type="RefSeq" id="WP_341602184.1">
    <property type="nucleotide sequence ID" value="NZ_JBAKAW010000006.1"/>
</dbReference>
<evidence type="ECO:0000259" key="2">
    <source>
        <dbReference type="Pfam" id="PF13439"/>
    </source>
</evidence>
<proteinExistence type="predicted"/>
<protein>
    <submittedName>
        <fullName evidence="3">Glycosyltransferase family 4 protein</fullName>
        <ecNumber evidence="3">2.4.-.-</ecNumber>
    </submittedName>
</protein>
<reference evidence="3 4" key="1">
    <citation type="submission" date="2024-02" db="EMBL/GenBank/DDBJ databases">
        <title>Bacteria isolated from the canopy kelp, Nereocystis luetkeana.</title>
        <authorList>
            <person name="Pfister C.A."/>
            <person name="Younker I.T."/>
            <person name="Light S.H."/>
        </authorList>
    </citation>
    <scope>NUCLEOTIDE SEQUENCE [LARGE SCALE GENOMIC DNA]</scope>
    <source>
        <strain evidence="3 4">TI.1.03</strain>
    </source>
</reference>
<evidence type="ECO:0000259" key="1">
    <source>
        <dbReference type="Pfam" id="PF00534"/>
    </source>
</evidence>
<keyword evidence="3" id="KW-0328">Glycosyltransferase</keyword>
<sequence length="391" mass="44185">MKVLHYVPNFSVTTETFIYDQVLSIQSLGVESSVLTTKRLNIDSRPFSKVYVSPFKNIYNDRVTQSLALRFQLMPLLIDYKYWRKVLEDFQPDVIHCHTGNAVKTWMHVSEKIGITLPTIASMHGSDVNSEPLVRKKYKKTLSIAGSKPFVHWTVPSNFLKYKTTLNLSVPENKISVVYNAVNPAFIGSLEPISFEQLRLISIGRFITCKGQVYLIRAFSQIIKIYPNARLTLVGVGPLKQALVDFAHELGIYKSIKFLDSVEHTDLPRLLSEHNIYVQPSIKDENTMQEESFGVAALEAMAMGLSIIVTECGGLKELALFCDRNCASVVPQKSENDIVTAVVKHFSERTASSLQCRETIGNVFSNEKNAINIVNIYKSMIEKVKTFDEKY</sequence>
<feature type="domain" description="Glycosyl transferase family 1" evidence="1">
    <location>
        <begin position="197"/>
        <end position="346"/>
    </location>
</feature>
<dbReference type="Proteomes" id="UP001371391">
    <property type="component" value="Unassembled WGS sequence"/>
</dbReference>
<dbReference type="GO" id="GO:0016757">
    <property type="term" value="F:glycosyltransferase activity"/>
    <property type="evidence" value="ECO:0007669"/>
    <property type="project" value="UniProtKB-KW"/>
</dbReference>
<dbReference type="Pfam" id="PF13439">
    <property type="entry name" value="Glyco_transf_4"/>
    <property type="match status" value="1"/>
</dbReference>
<feature type="domain" description="Glycosyltransferase subfamily 4-like N-terminal" evidence="2">
    <location>
        <begin position="15"/>
        <end position="185"/>
    </location>
</feature>
<keyword evidence="4" id="KW-1185">Reference proteome</keyword>
<accession>A0ABU9GZ34</accession>
<dbReference type="EMBL" id="JBAKAW010000006">
    <property type="protein sequence ID" value="MEL0654872.1"/>
    <property type="molecule type" value="Genomic_DNA"/>
</dbReference>
<dbReference type="InterPro" id="IPR001296">
    <property type="entry name" value="Glyco_trans_1"/>
</dbReference>
<dbReference type="EC" id="2.4.-.-" evidence="3"/>
<evidence type="ECO:0000313" key="4">
    <source>
        <dbReference type="Proteomes" id="UP001371391"/>
    </source>
</evidence>
<organism evidence="3 4">
    <name type="scientific">Pseudoalteromonas issachenkonii</name>
    <dbReference type="NCBI Taxonomy" id="152297"/>
    <lineage>
        <taxon>Bacteria</taxon>
        <taxon>Pseudomonadati</taxon>
        <taxon>Pseudomonadota</taxon>
        <taxon>Gammaproteobacteria</taxon>
        <taxon>Alteromonadales</taxon>
        <taxon>Pseudoalteromonadaceae</taxon>
        <taxon>Pseudoalteromonas</taxon>
    </lineage>
</organism>
<dbReference type="Pfam" id="PF00534">
    <property type="entry name" value="Glycos_transf_1"/>
    <property type="match status" value="1"/>
</dbReference>
<dbReference type="PANTHER" id="PTHR45871:SF1">
    <property type="entry name" value="PHOSPHATIDYLINOSITOL N-ACETYLGLUCOSAMINYLTRANSFERASE SUBUNIT A"/>
    <property type="match status" value="1"/>
</dbReference>
<dbReference type="PANTHER" id="PTHR45871">
    <property type="entry name" value="N-ACETYLGLUCOSAMINYL-PHOSPHATIDYLINOSITOL BIOSYNTHETIC PROTEIN"/>
    <property type="match status" value="1"/>
</dbReference>
<dbReference type="Gene3D" id="3.40.50.2000">
    <property type="entry name" value="Glycogen Phosphorylase B"/>
    <property type="match status" value="2"/>
</dbReference>
<evidence type="ECO:0000313" key="3">
    <source>
        <dbReference type="EMBL" id="MEL0654872.1"/>
    </source>
</evidence>